<dbReference type="PANTHER" id="PTHR43255">
    <property type="entry name" value="IRON-SULFUR-BINDING OXIDOREDUCTASE FADF-RELATED-RELATED"/>
    <property type="match status" value="1"/>
</dbReference>
<organism evidence="2">
    <name type="scientific">Geoglobus ahangari</name>
    <dbReference type="NCBI Taxonomy" id="113653"/>
    <lineage>
        <taxon>Archaea</taxon>
        <taxon>Methanobacteriati</taxon>
        <taxon>Methanobacteriota</taxon>
        <taxon>Archaeoglobi</taxon>
        <taxon>Archaeoglobales</taxon>
        <taxon>Archaeoglobaceae</taxon>
        <taxon>Geoglobus</taxon>
    </lineage>
</organism>
<protein>
    <submittedName>
        <fullName evidence="2">(Fe-S)-binding protein</fullName>
    </submittedName>
</protein>
<proteinExistence type="predicted"/>
<dbReference type="InterPro" id="IPR004017">
    <property type="entry name" value="Cys_rich_dom"/>
</dbReference>
<dbReference type="EMBL" id="DRUC01000056">
    <property type="protein sequence ID" value="HHF48293.1"/>
    <property type="molecule type" value="Genomic_DNA"/>
</dbReference>
<feature type="domain" description="Cysteine-rich" evidence="1">
    <location>
        <begin position="188"/>
        <end position="269"/>
    </location>
</feature>
<sequence>MNNIEKTRNPLGIPNSSINNWWKNLDIKRDGDWLLFTGLLYQITPYIDFIVNIFEKIEDSKFQHLIPLTKPLPKSPLKLLVNRNLKDTFDKVLRDIYTILNNFEDVYYLPELDFYSGILLHDFGKDEAFEKHTNFVTEKLESAGVHKIVTVDPHTTFALRVLYPKKFKIKTYFETLAGKVQENYKDKVKIHDPCYYGRFLEISDVYRNILDDLGVKYEEVRNSKKLTSCCGGIMEALSPKISKEISKLRLEELGDGKIITLCPICFENLRKAGGNVEDFVEIIKKGSSIV</sequence>
<dbReference type="PANTHER" id="PTHR43255:SF2">
    <property type="entry name" value="HETERODISULFIDE REDUCTASE RELATED PROTEIN"/>
    <property type="match status" value="1"/>
</dbReference>
<evidence type="ECO:0000313" key="2">
    <source>
        <dbReference type="EMBL" id="HHF48293.1"/>
    </source>
</evidence>
<dbReference type="InterPro" id="IPR051460">
    <property type="entry name" value="HdrC_iron-sulfur_subunit"/>
</dbReference>
<dbReference type="GO" id="GO:0005886">
    <property type="term" value="C:plasma membrane"/>
    <property type="evidence" value="ECO:0007669"/>
    <property type="project" value="TreeGrafter"/>
</dbReference>
<comment type="caution">
    <text evidence="2">The sequence shown here is derived from an EMBL/GenBank/DDBJ whole genome shotgun (WGS) entry which is preliminary data.</text>
</comment>
<dbReference type="AlphaFoldDB" id="A0A7J3TIF7"/>
<accession>A0A7J3TIF7</accession>
<evidence type="ECO:0000259" key="1">
    <source>
        <dbReference type="Pfam" id="PF02754"/>
    </source>
</evidence>
<name>A0A7J3TIF7_9EURY</name>
<dbReference type="Pfam" id="PF02754">
    <property type="entry name" value="CCG"/>
    <property type="match status" value="1"/>
</dbReference>
<gene>
    <name evidence="2" type="ORF">ENL48_03720</name>
</gene>
<dbReference type="GO" id="GO:0016491">
    <property type="term" value="F:oxidoreductase activity"/>
    <property type="evidence" value="ECO:0007669"/>
    <property type="project" value="UniProtKB-ARBA"/>
</dbReference>
<reference evidence="2" key="1">
    <citation type="journal article" date="2020" name="mSystems">
        <title>Genome- and Community-Level Interaction Insights into Carbon Utilization and Element Cycling Functions of Hydrothermarchaeota in Hydrothermal Sediment.</title>
        <authorList>
            <person name="Zhou Z."/>
            <person name="Liu Y."/>
            <person name="Xu W."/>
            <person name="Pan J."/>
            <person name="Luo Z.H."/>
            <person name="Li M."/>
        </authorList>
    </citation>
    <scope>NUCLEOTIDE SEQUENCE [LARGE SCALE GENOMIC DNA]</scope>
    <source>
        <strain evidence="2">SpSt-10</strain>
    </source>
</reference>